<evidence type="ECO:0000256" key="1">
    <source>
        <dbReference type="SAM" id="Phobius"/>
    </source>
</evidence>
<organism evidence="2 3">
    <name type="scientific">Tritrichomonas musculus</name>
    <dbReference type="NCBI Taxonomy" id="1915356"/>
    <lineage>
        <taxon>Eukaryota</taxon>
        <taxon>Metamonada</taxon>
        <taxon>Parabasalia</taxon>
        <taxon>Tritrichomonadida</taxon>
        <taxon>Tritrichomonadidae</taxon>
        <taxon>Tritrichomonas</taxon>
    </lineage>
</organism>
<gene>
    <name evidence="2" type="ORF">M9Y10_026440</name>
</gene>
<dbReference type="Proteomes" id="UP001470230">
    <property type="component" value="Unassembled WGS sequence"/>
</dbReference>
<dbReference type="EMBL" id="JAPFFF010000039">
    <property type="protein sequence ID" value="KAK8842209.1"/>
    <property type="molecule type" value="Genomic_DNA"/>
</dbReference>
<keyword evidence="1" id="KW-1133">Transmembrane helix</keyword>
<name>A0ABR2H7N2_9EUKA</name>
<protein>
    <submittedName>
        <fullName evidence="2">Uncharacterized protein</fullName>
    </submittedName>
</protein>
<reference evidence="2 3" key="1">
    <citation type="submission" date="2024-04" db="EMBL/GenBank/DDBJ databases">
        <title>Tritrichomonas musculus Genome.</title>
        <authorList>
            <person name="Alves-Ferreira E."/>
            <person name="Grigg M."/>
            <person name="Lorenzi H."/>
            <person name="Galac M."/>
        </authorList>
    </citation>
    <scope>NUCLEOTIDE SEQUENCE [LARGE SCALE GENOMIC DNA]</scope>
    <source>
        <strain evidence="2 3">EAF2021</strain>
    </source>
</reference>
<proteinExistence type="predicted"/>
<evidence type="ECO:0000313" key="2">
    <source>
        <dbReference type="EMBL" id="KAK8842209.1"/>
    </source>
</evidence>
<evidence type="ECO:0000313" key="3">
    <source>
        <dbReference type="Proteomes" id="UP001470230"/>
    </source>
</evidence>
<keyword evidence="1" id="KW-0472">Membrane</keyword>
<comment type="caution">
    <text evidence="2">The sequence shown here is derived from an EMBL/GenBank/DDBJ whole genome shotgun (WGS) entry which is preliminary data.</text>
</comment>
<keyword evidence="1" id="KW-0812">Transmembrane</keyword>
<keyword evidence="3" id="KW-1185">Reference proteome</keyword>
<feature type="transmembrane region" description="Helical" evidence="1">
    <location>
        <begin position="607"/>
        <end position="631"/>
    </location>
</feature>
<accession>A0ABR2H7N2</accession>
<sequence length="645" mass="71302">MLLLLICSQVFADEKTYGKGVEGYASYTKEGGPHVLRISGGHALAFVEFEDTTIKVEINGVLTKPKVFTKSNGVSLFTFKDDAVVTIDCQTKGSFYIVSIPNQVKTNTGIYLVMQTYNSHKFNFEVNQDVYLAYPFTYHIKGTVTASTGKIRIRRTLVEESGNKVYTTDVAGANFEYSPVAFTTYFIRTIDTSTIKLTGETLCNTEFTPTIPTSYVKKWNSIDENSNFEKNAAYGGSDKNLKEIELVDSAEEDDHTTVYGKGVEGYASYTKADCPHVLKISGGHALAFVEFEDTTIKVEINGVLTKPKVFTKSNGVSLFTFKDDAVVTIDCQTKGSFYIVSMPNQVKTNTGIYLVMQTYNSHKFNFEVNQDVYLAYPFTYHIKGTVTASTGKIRIRRTLVEESGNKVYTTDVAGANFEYSPVAFTTYFIRTIDTSTIKLTGETLCNTEFTPTIPTSYVKKWNSIDENSNFEKNAAYGGSDKNLKEIELVDSAEGDDGDNNGDNDDLTPLEFHLNGLVNGKPRPINIYIENKEYSSQSKLLEAQQIKIFNNLDSNADLSNFKITLKYDEFNFNFDQESLPDAFKGKVDVTSTASSRSPEKKKGLSTGAIAGIVVGCVVVVGVVVGLLVYFLVVKKKKVGNSASESP</sequence>